<proteinExistence type="predicted"/>
<feature type="compositionally biased region" description="Acidic residues" evidence="2">
    <location>
        <begin position="120"/>
        <end position="142"/>
    </location>
</feature>
<evidence type="ECO:0000256" key="2">
    <source>
        <dbReference type="SAM" id="MobiDB-lite"/>
    </source>
</evidence>
<dbReference type="AlphaFoldDB" id="A0AAD5WQT9"/>
<reference evidence="3" key="1">
    <citation type="submission" date="2022-07" db="EMBL/GenBank/DDBJ databases">
        <title>Draft genome sequence of Zalerion maritima ATCC 34329, a (micro)plastics degrading marine fungus.</title>
        <authorList>
            <person name="Paco A."/>
            <person name="Goncalves M.F.M."/>
            <person name="Rocha-Santos T.A.P."/>
            <person name="Alves A."/>
        </authorList>
    </citation>
    <scope>NUCLEOTIDE SEQUENCE</scope>
    <source>
        <strain evidence="3">ATCC 34329</strain>
    </source>
</reference>
<feature type="region of interest" description="Disordered" evidence="2">
    <location>
        <begin position="115"/>
        <end position="198"/>
    </location>
</feature>
<dbReference type="Proteomes" id="UP001201980">
    <property type="component" value="Unassembled WGS sequence"/>
</dbReference>
<keyword evidence="4" id="KW-1185">Reference proteome</keyword>
<feature type="compositionally biased region" description="Low complexity" evidence="2">
    <location>
        <begin position="145"/>
        <end position="156"/>
    </location>
</feature>
<dbReference type="InterPro" id="IPR018860">
    <property type="entry name" value="APC_suCDC26"/>
</dbReference>
<sequence>MLRRPATTLTVTSEDISAYEDRRVREMQNAAHQARQMHRQQLHAAMAARAEGAGSGRRRTQERVMGQQATSPVGPVRPPPNIFAGPGQAAQPIGGGGGGMQERLARARQQIQLTTPGAPDMDDSNVPDDMDIESDSGPEDSMLEARQQMQARRAAASTTRGERQGTPPVAASPQPPHRTREERIQGAAAQQPGGTRRR</sequence>
<gene>
    <name evidence="3" type="ORF">MKZ38_002470</name>
</gene>
<keyword evidence="1" id="KW-0833">Ubl conjugation pathway</keyword>
<feature type="region of interest" description="Disordered" evidence="2">
    <location>
        <begin position="30"/>
        <end position="76"/>
    </location>
</feature>
<protein>
    <recommendedName>
        <fullName evidence="5">Anaphase-promoting complex, subunit CDC26</fullName>
    </recommendedName>
</protein>
<organism evidence="3 4">
    <name type="scientific">Zalerion maritima</name>
    <dbReference type="NCBI Taxonomy" id="339359"/>
    <lineage>
        <taxon>Eukaryota</taxon>
        <taxon>Fungi</taxon>
        <taxon>Dikarya</taxon>
        <taxon>Ascomycota</taxon>
        <taxon>Pezizomycotina</taxon>
        <taxon>Sordariomycetes</taxon>
        <taxon>Lulworthiomycetidae</taxon>
        <taxon>Lulworthiales</taxon>
        <taxon>Lulworthiaceae</taxon>
        <taxon>Zalerion</taxon>
    </lineage>
</organism>
<dbReference type="EMBL" id="JAKWBI020000173">
    <property type="protein sequence ID" value="KAJ2900413.1"/>
    <property type="molecule type" value="Genomic_DNA"/>
</dbReference>
<dbReference type="Pfam" id="PF10471">
    <property type="entry name" value="ANAPC_CDC26"/>
    <property type="match status" value="1"/>
</dbReference>
<evidence type="ECO:0000313" key="4">
    <source>
        <dbReference type="Proteomes" id="UP001201980"/>
    </source>
</evidence>
<dbReference type="GO" id="GO:0031145">
    <property type="term" value="P:anaphase-promoting complex-dependent catabolic process"/>
    <property type="evidence" value="ECO:0007669"/>
    <property type="project" value="InterPro"/>
</dbReference>
<comment type="caution">
    <text evidence="3">The sequence shown here is derived from an EMBL/GenBank/DDBJ whole genome shotgun (WGS) entry which is preliminary data.</text>
</comment>
<accession>A0AAD5WQT9</accession>
<evidence type="ECO:0000256" key="1">
    <source>
        <dbReference type="ARBA" id="ARBA00022786"/>
    </source>
</evidence>
<evidence type="ECO:0000313" key="3">
    <source>
        <dbReference type="EMBL" id="KAJ2900413.1"/>
    </source>
</evidence>
<name>A0AAD5WQT9_9PEZI</name>
<dbReference type="GO" id="GO:0005680">
    <property type="term" value="C:anaphase-promoting complex"/>
    <property type="evidence" value="ECO:0007669"/>
    <property type="project" value="InterPro"/>
</dbReference>
<feature type="compositionally biased region" description="Low complexity" evidence="2">
    <location>
        <begin position="42"/>
        <end position="52"/>
    </location>
</feature>
<evidence type="ECO:0008006" key="5">
    <source>
        <dbReference type="Google" id="ProtNLM"/>
    </source>
</evidence>